<accession>A0A8S5MPN6</accession>
<protein>
    <submittedName>
        <fullName evidence="1">Uncharacterized protein</fullName>
    </submittedName>
</protein>
<reference evidence="1" key="1">
    <citation type="journal article" date="2021" name="Proc. Natl. Acad. Sci. U.S.A.">
        <title>A Catalog of Tens of Thousands of Viruses from Human Metagenomes Reveals Hidden Associations with Chronic Diseases.</title>
        <authorList>
            <person name="Tisza M.J."/>
            <person name="Buck C.B."/>
        </authorList>
    </citation>
    <scope>NUCLEOTIDE SEQUENCE</scope>
    <source>
        <strain evidence="1">CtsIQ24</strain>
    </source>
</reference>
<name>A0A8S5MPN6_9CAUD</name>
<sequence>MVLELINVSELIGDPDFTQQNGVNVIRRKVRVENHKQVITEQNLNVVGIITIADDTSIEMQEYADNSSEGIHVFTYLPLYTTGKLDDNAIDGYLSDIVVWDNVSYKVMKCLDDAQYGFCRSLAIKLQRDVM</sequence>
<evidence type="ECO:0000313" key="1">
    <source>
        <dbReference type="EMBL" id="DAD84184.1"/>
    </source>
</evidence>
<organism evidence="1">
    <name type="scientific">Siphoviridae sp. ctsIQ24</name>
    <dbReference type="NCBI Taxonomy" id="2826484"/>
    <lineage>
        <taxon>Viruses</taxon>
        <taxon>Duplodnaviria</taxon>
        <taxon>Heunggongvirae</taxon>
        <taxon>Uroviricota</taxon>
        <taxon>Caudoviricetes</taxon>
    </lineage>
</organism>
<dbReference type="EMBL" id="BK014953">
    <property type="protein sequence ID" value="DAD84184.1"/>
    <property type="molecule type" value="Genomic_DNA"/>
</dbReference>
<proteinExistence type="predicted"/>